<reference evidence="10 11" key="1">
    <citation type="submission" date="2008-07" db="EMBL/GenBank/DDBJ databases">
        <authorList>
            <person name="Tandeau de Marsac N."/>
            <person name="Ferriera S."/>
            <person name="Johnson J."/>
            <person name="Kravitz S."/>
            <person name="Beeson K."/>
            <person name="Sutton G."/>
            <person name="Rogers Y.-H."/>
            <person name="Friedman R."/>
            <person name="Frazier M."/>
            <person name="Venter J.C."/>
        </authorList>
    </citation>
    <scope>NUCLEOTIDE SEQUENCE [LARGE SCALE GENOMIC DNA]</scope>
    <source>
        <strain evidence="10 11">PCC 7420</strain>
    </source>
</reference>
<gene>
    <name evidence="10" type="ORF">MC7420_3779</name>
</gene>
<evidence type="ECO:0000259" key="8">
    <source>
        <dbReference type="PROSITE" id="PS50109"/>
    </source>
</evidence>
<feature type="domain" description="CBS" evidence="9">
    <location>
        <begin position="121"/>
        <end position="180"/>
    </location>
</feature>
<dbReference type="InterPro" id="IPR046342">
    <property type="entry name" value="CBS_dom_sf"/>
</dbReference>
<dbReference type="Gene3D" id="3.30.565.10">
    <property type="entry name" value="Histidine kinase-like ATPase, C-terminal domain"/>
    <property type="match status" value="1"/>
</dbReference>
<dbReference type="EMBL" id="DS989857">
    <property type="protein sequence ID" value="EDX73605.1"/>
    <property type="molecule type" value="Genomic_DNA"/>
</dbReference>
<name>B4VWX6_9CYAN</name>
<dbReference type="InterPro" id="IPR004358">
    <property type="entry name" value="Sig_transdc_His_kin-like_C"/>
</dbReference>
<dbReference type="Gene3D" id="3.10.580.10">
    <property type="entry name" value="CBS-domain"/>
    <property type="match status" value="2"/>
</dbReference>
<keyword evidence="4" id="KW-0808">Transferase</keyword>
<dbReference type="SUPFAM" id="SSF54631">
    <property type="entry name" value="CBS-domain pair"/>
    <property type="match status" value="2"/>
</dbReference>
<evidence type="ECO:0000259" key="9">
    <source>
        <dbReference type="PROSITE" id="PS51371"/>
    </source>
</evidence>
<proteinExistence type="predicted"/>
<dbReference type="PANTHER" id="PTHR43065:SF50">
    <property type="entry name" value="HISTIDINE KINASE"/>
    <property type="match status" value="1"/>
</dbReference>
<dbReference type="RefSeq" id="WP_006103305.1">
    <property type="nucleotide sequence ID" value="NZ_DS989857.1"/>
</dbReference>
<dbReference type="InterPro" id="IPR003594">
    <property type="entry name" value="HATPase_dom"/>
</dbReference>
<dbReference type="eggNOG" id="COG2905">
    <property type="taxonomic scope" value="Bacteria"/>
</dbReference>
<dbReference type="AlphaFoldDB" id="B4VWX6"/>
<protein>
    <recommendedName>
        <fullName evidence="2">histidine kinase</fullName>
        <ecNumber evidence="2">2.7.13.3</ecNumber>
    </recommendedName>
</protein>
<dbReference type="InterPro" id="IPR005467">
    <property type="entry name" value="His_kinase_dom"/>
</dbReference>
<dbReference type="InterPro" id="IPR036097">
    <property type="entry name" value="HisK_dim/P_sf"/>
</dbReference>
<keyword evidence="4" id="KW-0418">Kinase</keyword>
<dbReference type="eggNOG" id="COG4191">
    <property type="taxonomic scope" value="Bacteria"/>
</dbReference>
<dbReference type="SMART" id="SM00387">
    <property type="entry name" value="HATPase_c"/>
    <property type="match status" value="1"/>
</dbReference>
<evidence type="ECO:0000313" key="11">
    <source>
        <dbReference type="Proteomes" id="UP000003835"/>
    </source>
</evidence>
<sequence length="754" mass="84006">MQPSGLPFHSLALEPAIDAHFLTVAPDTPLVDVLALMSRFRSCRLPTQALGTDMSHIPAHLPQISCLSQEEDTVFGVADTAAGCVLVMEGERLVGVFTERDIVRLAAAGLPLSRVNISEIMTRPAITLQPSPSHDIFTALGLLRQHRIRHLPIVNEQGQLMGIVTHESIRKALQPVNLLTRLRCVQDVMTTAVIHAPVTTAVLQLAQLMTEHQVSCVVITQVRDSEIQPGEQDALTPAGCSAPLIKASCSYPMLYSQSLIPVGIVTERDIVQFQALELDLSRLNAQEVMSTPLFCLGSSDSLWLAHEQMQQHRVRRLVVRGNQGELVGIVSQTSLLQVLNPVEMYGVIELLQQAVEERTSELAQTNERLRHEIGERQRAELALQKSHDQLKIQVEQRTVQLTQANVQLQQDILERQRVETALRQSEAQLKKQTRELTRMIQQLHSYQSQLIQSEKMSSLGQLVAGVAHEINNPINFIYGNIAYASQYVQDVMGLLELYEQYYPQPVSEIQETTEDIDLEFVKTDLPKLINSMKLGADRIRNLVLSLRNFSRLDQAEMKSVDLHEGLDNTLLILQNQLKATSGLVEVQLVKDYGDLPLVECYPGQLNQVFMNLLSNAIDALEELRQLNAQAQLSNGESSSPYPTIGIQTAIKEVKRPKSQAKSSWVNQWVVVRIADNGSGMTEMVRQRLFDPFFTTKPVGKGTGLGLSISYQIVVEKHGGYLQCNSEPGQGSEFVIEIPLRQHHQASMTFPSRNG</sequence>
<evidence type="ECO:0000256" key="7">
    <source>
        <dbReference type="SAM" id="Coils"/>
    </source>
</evidence>
<comment type="catalytic activity">
    <reaction evidence="1">
        <text>ATP + protein L-histidine = ADP + protein N-phospho-L-histidine.</text>
        <dbReference type="EC" id="2.7.13.3"/>
    </reaction>
</comment>
<evidence type="ECO:0000256" key="6">
    <source>
        <dbReference type="PROSITE-ProRule" id="PRU00703"/>
    </source>
</evidence>
<evidence type="ECO:0000256" key="5">
    <source>
        <dbReference type="ARBA" id="ARBA00023012"/>
    </source>
</evidence>
<accession>B4VWX6</accession>
<evidence type="ECO:0000256" key="1">
    <source>
        <dbReference type="ARBA" id="ARBA00000085"/>
    </source>
</evidence>
<keyword evidence="11" id="KW-1185">Reference proteome</keyword>
<organism evidence="10 11">
    <name type="scientific">Coleofasciculus chthonoplastes PCC 7420</name>
    <dbReference type="NCBI Taxonomy" id="118168"/>
    <lineage>
        <taxon>Bacteria</taxon>
        <taxon>Bacillati</taxon>
        <taxon>Cyanobacteriota</taxon>
        <taxon>Cyanophyceae</taxon>
        <taxon>Coleofasciculales</taxon>
        <taxon>Coleofasciculaceae</taxon>
        <taxon>Coleofasciculus</taxon>
    </lineage>
</organism>
<dbReference type="Proteomes" id="UP000003835">
    <property type="component" value="Unassembled WGS sequence"/>
</dbReference>
<dbReference type="HOGENOM" id="CLU_000445_114_39_3"/>
<dbReference type="Pfam" id="PF00571">
    <property type="entry name" value="CBS"/>
    <property type="match status" value="3"/>
</dbReference>
<dbReference type="InterPro" id="IPR000644">
    <property type="entry name" value="CBS_dom"/>
</dbReference>
<dbReference type="CDD" id="cd04620">
    <property type="entry name" value="CBS_two-component_sensor_histidine_kinase_repeat1"/>
    <property type="match status" value="1"/>
</dbReference>
<keyword evidence="3" id="KW-0597">Phosphoprotein</keyword>
<feature type="coiled-coil region" evidence="7">
    <location>
        <begin position="415"/>
        <end position="449"/>
    </location>
</feature>
<dbReference type="GO" id="GO:0000155">
    <property type="term" value="F:phosphorelay sensor kinase activity"/>
    <property type="evidence" value="ECO:0007669"/>
    <property type="project" value="InterPro"/>
</dbReference>
<dbReference type="SMART" id="SM00116">
    <property type="entry name" value="CBS"/>
    <property type="match status" value="3"/>
</dbReference>
<dbReference type="EC" id="2.7.13.3" evidence="2"/>
<dbReference type="Pfam" id="PF02518">
    <property type="entry name" value="HATPase_c"/>
    <property type="match status" value="1"/>
</dbReference>
<evidence type="ECO:0000256" key="3">
    <source>
        <dbReference type="ARBA" id="ARBA00022553"/>
    </source>
</evidence>
<feature type="domain" description="CBS" evidence="9">
    <location>
        <begin position="289"/>
        <end position="350"/>
    </location>
</feature>
<evidence type="ECO:0000256" key="4">
    <source>
        <dbReference type="ARBA" id="ARBA00022777"/>
    </source>
</evidence>
<dbReference type="OrthoDB" id="569699at2"/>
<dbReference type="PROSITE" id="PS50109">
    <property type="entry name" value="HIS_KIN"/>
    <property type="match status" value="1"/>
</dbReference>
<dbReference type="SUPFAM" id="SSF47384">
    <property type="entry name" value="Homodimeric domain of signal transducing histidine kinase"/>
    <property type="match status" value="1"/>
</dbReference>
<evidence type="ECO:0000313" key="10">
    <source>
        <dbReference type="EMBL" id="EDX73605.1"/>
    </source>
</evidence>
<feature type="domain" description="Histidine kinase" evidence="8">
    <location>
        <begin position="465"/>
        <end position="741"/>
    </location>
</feature>
<dbReference type="STRING" id="118168.MC7420_3779"/>
<dbReference type="InterPro" id="IPR003661">
    <property type="entry name" value="HisK_dim/P_dom"/>
</dbReference>
<keyword evidence="7" id="KW-0175">Coiled coil</keyword>
<dbReference type="SUPFAM" id="SSF55874">
    <property type="entry name" value="ATPase domain of HSP90 chaperone/DNA topoisomerase II/histidine kinase"/>
    <property type="match status" value="1"/>
</dbReference>
<dbReference type="PRINTS" id="PR00344">
    <property type="entry name" value="BCTRLSENSOR"/>
</dbReference>
<keyword evidence="6" id="KW-0129">CBS domain</keyword>
<evidence type="ECO:0000256" key="2">
    <source>
        <dbReference type="ARBA" id="ARBA00012438"/>
    </source>
</evidence>
<dbReference type="CDD" id="cd00082">
    <property type="entry name" value="HisKA"/>
    <property type="match status" value="1"/>
</dbReference>
<dbReference type="Gene3D" id="1.10.287.130">
    <property type="match status" value="1"/>
</dbReference>
<dbReference type="CDD" id="cd17774">
    <property type="entry name" value="CBS_two-component_sensor_histidine_kinase_repeat2"/>
    <property type="match status" value="1"/>
</dbReference>
<dbReference type="PANTHER" id="PTHR43065">
    <property type="entry name" value="SENSOR HISTIDINE KINASE"/>
    <property type="match status" value="1"/>
</dbReference>
<dbReference type="PROSITE" id="PS51371">
    <property type="entry name" value="CBS"/>
    <property type="match status" value="2"/>
</dbReference>
<keyword evidence="5" id="KW-0902">Two-component regulatory system</keyword>
<dbReference type="InterPro" id="IPR036890">
    <property type="entry name" value="HATPase_C_sf"/>
</dbReference>